<dbReference type="GO" id="GO:0030692">
    <property type="term" value="C:Noc4p-Nop14p complex"/>
    <property type="evidence" value="ECO:0007669"/>
    <property type="project" value="TreeGrafter"/>
</dbReference>
<dbReference type="VEuPathDB" id="TriTrypDB:Tc_MARK_10009"/>
<dbReference type="GO" id="GO:0032040">
    <property type="term" value="C:small-subunit processome"/>
    <property type="evidence" value="ECO:0007669"/>
    <property type="project" value="InterPro"/>
</dbReference>
<keyword evidence="5" id="KW-0539">Nucleus</keyword>
<evidence type="ECO:0000256" key="4">
    <source>
        <dbReference type="ARBA" id="ARBA00022552"/>
    </source>
</evidence>
<feature type="region of interest" description="Disordered" evidence="7">
    <location>
        <begin position="118"/>
        <end position="188"/>
    </location>
</feature>
<evidence type="ECO:0000256" key="3">
    <source>
        <dbReference type="ARBA" id="ARBA00022517"/>
    </source>
</evidence>
<dbReference type="VEuPathDB" id="TriTrypDB:ECC02_008098"/>
<dbReference type="VEuPathDB" id="TriTrypDB:BCY84_16665"/>
<comment type="caution">
    <text evidence="8">The sequence shown here is derived from an EMBL/GenBank/DDBJ whole genome shotgun (WGS) entry which is preliminary data.</text>
</comment>
<dbReference type="VEuPathDB" id="TriTrypDB:TCSYLVIO_000845"/>
<evidence type="ECO:0000256" key="1">
    <source>
        <dbReference type="ARBA" id="ARBA00004604"/>
    </source>
</evidence>
<evidence type="ECO:0000256" key="6">
    <source>
        <dbReference type="ARBA" id="ARBA00024695"/>
    </source>
</evidence>
<proteinExistence type="inferred from homology"/>
<dbReference type="Proteomes" id="UP000246121">
    <property type="component" value="Unassembled WGS sequence"/>
</dbReference>
<feature type="region of interest" description="Disordered" evidence="7">
    <location>
        <begin position="820"/>
        <end position="843"/>
    </location>
</feature>
<keyword evidence="3" id="KW-0690">Ribosome biogenesis</keyword>
<comment type="subcellular location">
    <subcellularLocation>
        <location evidence="1">Nucleus</location>
        <location evidence="1">Nucleolus</location>
    </subcellularLocation>
</comment>
<evidence type="ECO:0000256" key="7">
    <source>
        <dbReference type="SAM" id="MobiDB-lite"/>
    </source>
</evidence>
<dbReference type="PANTHER" id="PTHR23183:SF0">
    <property type="entry name" value="NUCLEOLAR PROTEIN 14"/>
    <property type="match status" value="1"/>
</dbReference>
<feature type="compositionally biased region" description="Basic and acidic residues" evidence="7">
    <location>
        <begin position="327"/>
        <end position="339"/>
    </location>
</feature>
<evidence type="ECO:0000313" key="8">
    <source>
        <dbReference type="EMBL" id="PWU92989.1"/>
    </source>
</evidence>
<feature type="compositionally biased region" description="Basic residues" evidence="7">
    <location>
        <begin position="10"/>
        <end position="19"/>
    </location>
</feature>
<comment type="similarity">
    <text evidence="2">Belongs to the NOP14 family.</text>
</comment>
<dbReference type="VEuPathDB" id="TriTrypDB:TcCLB.508737.160"/>
<dbReference type="AlphaFoldDB" id="A0A2V2V9E6"/>
<dbReference type="EMBL" id="PRFA01000034">
    <property type="protein sequence ID" value="PWU92989.1"/>
    <property type="molecule type" value="Genomic_DNA"/>
</dbReference>
<feature type="region of interest" description="Disordered" evidence="7">
    <location>
        <begin position="325"/>
        <end position="354"/>
    </location>
</feature>
<name>A0A2V2V9E6_TRYCR</name>
<evidence type="ECO:0000256" key="2">
    <source>
        <dbReference type="ARBA" id="ARBA00007466"/>
    </source>
</evidence>
<accession>A0A2V2V9E6</accession>
<dbReference type="VEuPathDB" id="TriTrypDB:TcG_07685"/>
<feature type="region of interest" description="Disordered" evidence="7">
    <location>
        <begin position="1"/>
        <end position="35"/>
    </location>
</feature>
<sequence>MRWTASHAKIVQRHERRKASREAKASAARFSSKQSRFQLRQEEINVQEALQPVTSSLLPASSTNTNDTATRMTNIPSSVTLSRFERPPAAGTNSASGESGRRLATTATATFGLAPSRRIGMHAADSRSTRRAAKFRLDDNGRSSVSQSLGAGLLGATRRTRDDDDGGDLNKDGRNDSGEPQRKKTREERFREVLANSKEHRAQAQRDREERAQRTTALDAEFYGVMHLLERRDKAQEEREAFARIGTPQVRALLQSFRENHVAKTVSLRSDGSFTIAPLVGNNNKTGVKTGASSLDEASMALLKKIREEADEQDVITNSVLSSHTLQKKEPKVEGDSLVRKSSGVEDGEEDKDDFDRMMLSMQHEKRRAVAGERTRTEEEEQARLDQQALLERDRGAVPLLAQEETQLTRAEWLSRGGDRAYQMQDEDDNDDYGGEVEDSLDISSACDSDEVALLDGAMGGDDDADDVTVADADGRAADVATGTRARLEELLSAIEAFGREADGTRASRAERTRKYYALLRSLYQYARDHVLHTAQTFRLLLIEAQRSFLQHGSLDRATLLLLHSASRIFPMTDYRHEVSTPFLLFLCSALLQMRLKTFAQVREYTVLAGLLCESVLAGGKFCAESIIAPLNLIALQVPRSVLEPVRLQGVCVPFPVVERGGAEDVLLRTNTDTPSDAEEAPLQATFALLETEVNSTHVVRYAYRLLSLMADSLRGVPALSYCLKEPFLALHEKLIVTDVWQPSASVRGDHDALLAKLTQLANDARDRRTPLAMRSFRPRPIRQFEPLLQEGTTTALKNEVRAMKREMREDHKRVVRHLQAEANVERRQRERAAEAEESQRTQKYRELMGSLQAQQHVMKTVDGLLDKARSKKRKSLTGRAGGDAADGNAEN</sequence>
<feature type="region of interest" description="Disordered" evidence="7">
    <location>
        <begin position="55"/>
        <end position="102"/>
    </location>
</feature>
<evidence type="ECO:0008006" key="10">
    <source>
        <dbReference type="Google" id="ProtNLM"/>
    </source>
</evidence>
<dbReference type="VEuPathDB" id="TriTrypDB:TcCLB.509127.70"/>
<dbReference type="VEuPathDB" id="TriTrypDB:C3747_32g452"/>
<evidence type="ECO:0000256" key="5">
    <source>
        <dbReference type="ARBA" id="ARBA00023242"/>
    </source>
</evidence>
<dbReference type="VEuPathDB" id="TriTrypDB:TCDM_09358"/>
<dbReference type="GO" id="GO:0030490">
    <property type="term" value="P:maturation of SSU-rRNA"/>
    <property type="evidence" value="ECO:0007669"/>
    <property type="project" value="TreeGrafter"/>
</dbReference>
<keyword evidence="4" id="KW-0698">rRNA processing</keyword>
<protein>
    <recommendedName>
        <fullName evidence="10">Nop14-like family</fullName>
    </recommendedName>
</protein>
<feature type="compositionally biased region" description="Low complexity" evidence="7">
    <location>
        <begin position="25"/>
        <end position="35"/>
    </location>
</feature>
<dbReference type="InterPro" id="IPR007276">
    <property type="entry name" value="Nop14"/>
</dbReference>
<comment type="function">
    <text evidence="6">Involved in nucleolar processing of pre-18S ribosomal RNA. Has a role in the nuclear export of 40S pre-ribosomal subunit to the cytoplasm.</text>
</comment>
<reference evidence="8 9" key="1">
    <citation type="journal article" date="2018" name="Microb. Genom.">
        <title>Expanding an expanded genome: long-read sequencing of Trypanosoma cruzi.</title>
        <authorList>
            <person name="Berna L."/>
            <person name="Rodriguez M."/>
            <person name="Chiribao M.L."/>
            <person name="Parodi-Talice A."/>
            <person name="Pita S."/>
            <person name="Rijo G."/>
            <person name="Alvarez-Valin F."/>
            <person name="Robello C."/>
        </authorList>
    </citation>
    <scope>NUCLEOTIDE SEQUENCE [LARGE SCALE GENOMIC DNA]</scope>
    <source>
        <strain evidence="8 9">Dm28c</strain>
    </source>
</reference>
<feature type="compositionally biased region" description="Low complexity" evidence="7">
    <location>
        <begin position="883"/>
        <end position="892"/>
    </location>
</feature>
<dbReference type="VEuPathDB" id="TriTrypDB:TcBrA4_0115190"/>
<feature type="compositionally biased region" description="Basic and acidic residues" evidence="7">
    <location>
        <begin position="824"/>
        <end position="843"/>
    </location>
</feature>
<dbReference type="VEuPathDB" id="TriTrypDB:C4B63_34g107"/>
<feature type="region of interest" description="Disordered" evidence="7">
    <location>
        <begin position="194"/>
        <end position="213"/>
    </location>
</feature>
<dbReference type="VEuPathDB" id="TriTrypDB:TcCL_ESM08725"/>
<organism evidence="8 9">
    <name type="scientific">Trypanosoma cruzi</name>
    <dbReference type="NCBI Taxonomy" id="5693"/>
    <lineage>
        <taxon>Eukaryota</taxon>
        <taxon>Discoba</taxon>
        <taxon>Euglenozoa</taxon>
        <taxon>Kinetoplastea</taxon>
        <taxon>Metakinetoplastina</taxon>
        <taxon>Trypanosomatida</taxon>
        <taxon>Trypanosomatidae</taxon>
        <taxon>Trypanosoma</taxon>
        <taxon>Schizotrypanum</taxon>
    </lineage>
</organism>
<gene>
    <name evidence="8" type="ORF">C4B63_34g107</name>
</gene>
<feature type="compositionally biased region" description="Basic and acidic residues" evidence="7">
    <location>
        <begin position="168"/>
        <end position="188"/>
    </location>
</feature>
<dbReference type="PANTHER" id="PTHR23183">
    <property type="entry name" value="NOP14"/>
    <property type="match status" value="1"/>
</dbReference>
<feature type="region of interest" description="Disordered" evidence="7">
    <location>
        <begin position="865"/>
        <end position="892"/>
    </location>
</feature>
<feature type="compositionally biased region" description="Polar residues" evidence="7">
    <location>
        <begin position="55"/>
        <end position="81"/>
    </location>
</feature>
<dbReference type="Pfam" id="PF04147">
    <property type="entry name" value="Nop14"/>
    <property type="match status" value="2"/>
</dbReference>
<evidence type="ECO:0000313" key="9">
    <source>
        <dbReference type="Proteomes" id="UP000246121"/>
    </source>
</evidence>